<dbReference type="Proteomes" id="UP000322913">
    <property type="component" value="Segment"/>
</dbReference>
<dbReference type="SUPFAM" id="SSF56300">
    <property type="entry name" value="Metallo-dependent phosphatases"/>
    <property type="match status" value="1"/>
</dbReference>
<keyword evidence="2" id="KW-1185">Reference proteome</keyword>
<name>A0A5B9MZE7_9CAUD</name>
<reference evidence="1 2" key="1">
    <citation type="submission" date="2019-05" db="EMBL/GenBank/DDBJ databases">
        <title>A quest of great importance - developing a broad spectrum Shigella ssp. and Escherichia coli phage collection.</title>
        <authorList>
            <person name="Kaczorowska J."/>
            <person name="Casey E."/>
            <person name="Neve H."/>
            <person name="Noben J.-P."/>
            <person name="Lugli G.A."/>
            <person name="Ventura M."/>
            <person name="van Sinderen D."/>
            <person name="Mahony J."/>
        </authorList>
    </citation>
    <scope>NUCLEOTIDE SEQUENCE [LARGE SCALE GENOMIC DNA]</scope>
    <source>
        <strain evidence="1 2">JK16</strain>
    </source>
</reference>
<dbReference type="InterPro" id="IPR029052">
    <property type="entry name" value="Metallo-depent_PP-like"/>
</dbReference>
<protein>
    <submittedName>
        <fullName evidence="1">Phosphoesterase</fullName>
    </submittedName>
</protein>
<dbReference type="EMBL" id="MK962751">
    <property type="protein sequence ID" value="QEG04964.1"/>
    <property type="molecule type" value="Genomic_DNA"/>
</dbReference>
<organism evidence="1 2">
    <name type="scientific">Shigella phage JK16</name>
    <dbReference type="NCBI Taxonomy" id="2591057"/>
    <lineage>
        <taxon>Viruses</taxon>
        <taxon>Duplodnaviria</taxon>
        <taxon>Heunggongvirae</taxon>
        <taxon>Uroviricota</taxon>
        <taxon>Caudoviricetes</taxon>
        <taxon>Drexlerviridae</taxon>
        <taxon>Tempevirinae</taxon>
        <taxon>Warwickvirus</taxon>
        <taxon>Warwickvirus JK16</taxon>
    </lineage>
</organism>
<proteinExistence type="predicted"/>
<accession>A0A5B9MZE7</accession>
<evidence type="ECO:0000313" key="2">
    <source>
        <dbReference type="Proteomes" id="UP000322913"/>
    </source>
</evidence>
<evidence type="ECO:0000313" key="1">
    <source>
        <dbReference type="EMBL" id="QEG04964.1"/>
    </source>
</evidence>
<sequence length="421" mass="47856">MISKRQWLKSESLANIINEDSYHVALVCSTVTRYHRCYSYVPYSDEIGGRMKNVKITDEQFKIERAAGKTYKQIAQEYGMNVRSVERRAARLAKQGQVSTIGAPCFGVHGESVMTDKEGNIILKWTKTSKDKEQLEALMRAAMEAFSEEVPRLDPVPLQERDYNETLSLYPIFDMHLGAMAHKHECGENWDTATAERVMNNFIDYALMCAPDSEKAVILIGGDMLHSDGLEAVTPASGHVLDQDSRYAKLVYVAIRAMRRAINKMLLKHKHVEVQIVEGNHDQSGMIWLRAAMAAAYENEPRVYVDVSPRVVHHTQYGKTFLAYHHGHTVRKPEALLMMCASDWREDFGNSKTMYAHVGHWHHQTVTETSLGIVEVHSTLAAKDAYAARGGWRSRRRAAVIIYDKEHGEVGRFVHYPEMMN</sequence>
<gene>
    <name evidence="1" type="ORF">JK16_00009</name>
</gene>